<protein>
    <submittedName>
        <fullName evidence="1">Uncharacterized protein</fullName>
    </submittedName>
</protein>
<organism evidence="1 2">
    <name type="scientific">Trifolium medium</name>
    <dbReference type="NCBI Taxonomy" id="97028"/>
    <lineage>
        <taxon>Eukaryota</taxon>
        <taxon>Viridiplantae</taxon>
        <taxon>Streptophyta</taxon>
        <taxon>Embryophyta</taxon>
        <taxon>Tracheophyta</taxon>
        <taxon>Spermatophyta</taxon>
        <taxon>Magnoliopsida</taxon>
        <taxon>eudicotyledons</taxon>
        <taxon>Gunneridae</taxon>
        <taxon>Pentapetalae</taxon>
        <taxon>rosids</taxon>
        <taxon>fabids</taxon>
        <taxon>Fabales</taxon>
        <taxon>Fabaceae</taxon>
        <taxon>Papilionoideae</taxon>
        <taxon>50 kb inversion clade</taxon>
        <taxon>NPAAA clade</taxon>
        <taxon>Hologalegina</taxon>
        <taxon>IRL clade</taxon>
        <taxon>Trifolieae</taxon>
        <taxon>Trifolium</taxon>
    </lineage>
</organism>
<evidence type="ECO:0000313" key="1">
    <source>
        <dbReference type="EMBL" id="MCH96806.1"/>
    </source>
</evidence>
<name>A0A392NAD5_9FABA</name>
<reference evidence="1 2" key="1">
    <citation type="journal article" date="2018" name="Front. Plant Sci.">
        <title>Red Clover (Trifolium pratense) and Zigzag Clover (T. medium) - A Picture of Genomic Similarities and Differences.</title>
        <authorList>
            <person name="Dluhosova J."/>
            <person name="Istvanek J."/>
            <person name="Nedelnik J."/>
            <person name="Repkova J."/>
        </authorList>
    </citation>
    <scope>NUCLEOTIDE SEQUENCE [LARGE SCALE GENOMIC DNA]</scope>
    <source>
        <strain evidence="2">cv. 10/8</strain>
        <tissue evidence="1">Leaf</tissue>
    </source>
</reference>
<evidence type="ECO:0000313" key="2">
    <source>
        <dbReference type="Proteomes" id="UP000265520"/>
    </source>
</evidence>
<accession>A0A392NAD5</accession>
<proteinExistence type="predicted"/>
<gene>
    <name evidence="1" type="ORF">A2U01_0017796</name>
</gene>
<dbReference type="Proteomes" id="UP000265520">
    <property type="component" value="Unassembled WGS sequence"/>
</dbReference>
<keyword evidence="2" id="KW-1185">Reference proteome</keyword>
<feature type="non-terminal residue" evidence="1">
    <location>
        <position position="14"/>
    </location>
</feature>
<sequence length="14" mass="1616">MPRKRFGTPAEPKT</sequence>
<comment type="caution">
    <text evidence="1">The sequence shown here is derived from an EMBL/GenBank/DDBJ whole genome shotgun (WGS) entry which is preliminary data.</text>
</comment>
<dbReference type="EMBL" id="LXQA010033308">
    <property type="protein sequence ID" value="MCH96806.1"/>
    <property type="molecule type" value="Genomic_DNA"/>
</dbReference>